<evidence type="ECO:0000256" key="1">
    <source>
        <dbReference type="SAM" id="Phobius"/>
    </source>
</evidence>
<reference evidence="3 4" key="1">
    <citation type="submission" date="2014-04" db="EMBL/GenBank/DDBJ databases">
        <title>Draft Genome Sequence of Synergistes jonesii.</title>
        <authorList>
            <person name="Coil D.A."/>
            <person name="Eisen J.A."/>
            <person name="Holland-Moritz H.E."/>
        </authorList>
    </citation>
    <scope>NUCLEOTIDE SEQUENCE [LARGE SCALE GENOMIC DNA]</scope>
    <source>
        <strain evidence="3 4">78-1</strain>
    </source>
</reference>
<proteinExistence type="predicted"/>
<dbReference type="GO" id="GO:0008757">
    <property type="term" value="F:S-adenosylmethionine-dependent methyltransferase activity"/>
    <property type="evidence" value="ECO:0007669"/>
    <property type="project" value="InterPro"/>
</dbReference>
<evidence type="ECO:0000259" key="2">
    <source>
        <dbReference type="Pfam" id="PF08241"/>
    </source>
</evidence>
<keyword evidence="4" id="KW-1185">Reference proteome</keyword>
<dbReference type="GeneID" id="90983614"/>
<dbReference type="eggNOG" id="COG2226">
    <property type="taxonomic scope" value="Bacteria"/>
</dbReference>
<dbReference type="Gene3D" id="3.40.50.150">
    <property type="entry name" value="Vaccinia Virus protein VP39"/>
    <property type="match status" value="1"/>
</dbReference>
<dbReference type="Pfam" id="PF08241">
    <property type="entry name" value="Methyltransf_11"/>
    <property type="match status" value="1"/>
</dbReference>
<dbReference type="CDD" id="cd02440">
    <property type="entry name" value="AdoMet_MTases"/>
    <property type="match status" value="1"/>
</dbReference>
<name>A0A073IS63_9BACT</name>
<dbReference type="PATRIC" id="fig|2754.20.peg.139"/>
<feature type="transmembrane region" description="Helical" evidence="1">
    <location>
        <begin position="52"/>
        <end position="75"/>
    </location>
</feature>
<gene>
    <name evidence="3" type="ORF">EH55_04790</name>
</gene>
<dbReference type="InterPro" id="IPR013216">
    <property type="entry name" value="Methyltransf_11"/>
</dbReference>
<dbReference type="PANTHER" id="PTHR45277:SF1">
    <property type="entry name" value="EXPRESSED PROTEIN"/>
    <property type="match status" value="1"/>
</dbReference>
<feature type="domain" description="Methyltransferase type 11" evidence="2">
    <location>
        <begin position="109"/>
        <end position="215"/>
    </location>
</feature>
<dbReference type="EMBL" id="JMKI01000031">
    <property type="protein sequence ID" value="KEJ92321.1"/>
    <property type="molecule type" value="Genomic_DNA"/>
</dbReference>
<organism evidence="3 4">
    <name type="scientific">Synergistes jonesii</name>
    <dbReference type="NCBI Taxonomy" id="2754"/>
    <lineage>
        <taxon>Bacteria</taxon>
        <taxon>Thermotogati</taxon>
        <taxon>Synergistota</taxon>
        <taxon>Synergistia</taxon>
        <taxon>Synergistales</taxon>
        <taxon>Synergistaceae</taxon>
        <taxon>Synergistes</taxon>
    </lineage>
</organism>
<dbReference type="OrthoDB" id="9770553at2"/>
<comment type="caution">
    <text evidence="3">The sequence shown here is derived from an EMBL/GenBank/DDBJ whole genome shotgun (WGS) entry which is preliminary data.</text>
</comment>
<dbReference type="RefSeq" id="WP_037976067.1">
    <property type="nucleotide sequence ID" value="NZ_JMKI01000031.1"/>
</dbReference>
<sequence>MEEKTERPSPDYGNWVPKRLLGLCAAVFFISAALLAASFLPCVRTSAALRAALWALRAVLAALCCLAAISFKILYRAHRDFSYSGGRLSDKILDYVVENLRWDGRGKILDIGCGGGALAVKIAKRFPEAEVTGLDYWGLKWDYCKEQCEKNAAIEGVGERIKFIRGDAAELPFKDGEFDAAVSNFVFHEVGSQPDKKLLVKEALRVVKPGGGFVFHDLFYRAGTYGSTSALEAYLLELGAADIRMKKTAGEIDMPEYLRGKIFLATGGMIYGTK</sequence>
<keyword evidence="1" id="KW-0472">Membrane</keyword>
<evidence type="ECO:0000313" key="3">
    <source>
        <dbReference type="EMBL" id="KEJ92321.1"/>
    </source>
</evidence>
<dbReference type="InterPro" id="IPR029063">
    <property type="entry name" value="SAM-dependent_MTases_sf"/>
</dbReference>
<keyword evidence="1" id="KW-1133">Transmembrane helix</keyword>
<dbReference type="PANTHER" id="PTHR45277">
    <property type="entry name" value="EXPRESSED PROTEIN"/>
    <property type="match status" value="1"/>
</dbReference>
<dbReference type="SUPFAM" id="SSF53335">
    <property type="entry name" value="S-adenosyl-L-methionine-dependent methyltransferases"/>
    <property type="match status" value="1"/>
</dbReference>
<feature type="transmembrane region" description="Helical" evidence="1">
    <location>
        <begin position="20"/>
        <end position="40"/>
    </location>
</feature>
<evidence type="ECO:0000313" key="4">
    <source>
        <dbReference type="Proteomes" id="UP000027665"/>
    </source>
</evidence>
<dbReference type="STRING" id="2754.EH55_04790"/>
<keyword evidence="1" id="KW-0812">Transmembrane</keyword>
<protein>
    <recommendedName>
        <fullName evidence="2">Methyltransferase type 11 domain-containing protein</fullName>
    </recommendedName>
</protein>
<dbReference type="Proteomes" id="UP000027665">
    <property type="component" value="Unassembled WGS sequence"/>
</dbReference>
<dbReference type="AlphaFoldDB" id="A0A073IS63"/>
<accession>A0A073IS63</accession>